<gene>
    <name evidence="1" type="ORF">XM38_041460</name>
</gene>
<dbReference type="KEGG" id="hhg:XM38_041460"/>
<dbReference type="OrthoDB" id="5430839at2"/>
<protein>
    <submittedName>
        <fullName evidence="1">Uncharacterized protein</fullName>
    </submittedName>
</protein>
<dbReference type="AlphaFoldDB" id="A0A1Z3HS95"/>
<dbReference type="Proteomes" id="UP000191901">
    <property type="component" value="Chromosome"/>
</dbReference>
<dbReference type="RefSeq" id="WP_088430812.1">
    <property type="nucleotide sequence ID" value="NZ_CP021983.2"/>
</dbReference>
<evidence type="ECO:0000313" key="1">
    <source>
        <dbReference type="EMBL" id="ASC73184.1"/>
    </source>
</evidence>
<dbReference type="EMBL" id="CP021983">
    <property type="protein sequence ID" value="ASC73184.1"/>
    <property type="molecule type" value="Genomic_DNA"/>
</dbReference>
<organism evidence="1 2">
    <name type="scientific">Halomicronema hongdechloris C2206</name>
    <dbReference type="NCBI Taxonomy" id="1641165"/>
    <lineage>
        <taxon>Bacteria</taxon>
        <taxon>Bacillati</taxon>
        <taxon>Cyanobacteriota</taxon>
        <taxon>Cyanophyceae</taxon>
        <taxon>Nodosilineales</taxon>
        <taxon>Nodosilineaceae</taxon>
        <taxon>Halomicronema</taxon>
    </lineage>
</organism>
<keyword evidence="2" id="KW-1185">Reference proteome</keyword>
<accession>A0A1Z3HS95</accession>
<reference evidence="1 2" key="1">
    <citation type="journal article" date="2016" name="Biochim. Biophys. Acta">
        <title>Characterization of red-shifted phycobilisomes isolated from the chlorophyll f-containing cyanobacterium Halomicronema hongdechloris.</title>
        <authorList>
            <person name="Li Y."/>
            <person name="Lin Y."/>
            <person name="Garvey C.J."/>
            <person name="Birch D."/>
            <person name="Corkery R.W."/>
            <person name="Loughlin P.C."/>
            <person name="Scheer H."/>
            <person name="Willows R.D."/>
            <person name="Chen M."/>
        </authorList>
    </citation>
    <scope>NUCLEOTIDE SEQUENCE [LARGE SCALE GENOMIC DNA]</scope>
    <source>
        <strain evidence="1 2">C2206</strain>
    </source>
</reference>
<name>A0A1Z3HS95_9CYAN</name>
<sequence>MSSVALIDAHVHIHNCFKLRQLLDSARENFCRAQPLHPENCLGVLIITDIGPRSWFQELSQNLFTCDASTSCRVGEQWLITRTQESYSLMAQHCQGQKMILLLGRQIVTQEGVEILALITENDFPDHLPLEITVQSILSAQALPVLPWGVGKWIGPRGSYIQRFLDTHYASHIFLGDNSGRPSFWPRPSHFKQAELKGVRILPGTDPLPLENEYRRPGSFGFKLLCSLDQNSPGEDLKRLLLNPSTVIQPYGDLENPLRFLRNQWMLRFK</sequence>
<proteinExistence type="predicted"/>
<evidence type="ECO:0000313" key="2">
    <source>
        <dbReference type="Proteomes" id="UP000191901"/>
    </source>
</evidence>